<dbReference type="NCBIfam" id="TIGR00879">
    <property type="entry name" value="SP"/>
    <property type="match status" value="1"/>
</dbReference>
<evidence type="ECO:0000256" key="2">
    <source>
        <dbReference type="ARBA" id="ARBA00010992"/>
    </source>
</evidence>
<dbReference type="Proteomes" id="UP000664132">
    <property type="component" value="Unassembled WGS sequence"/>
</dbReference>
<name>A0A8H7T1Y9_9HELO</name>
<keyword evidence="6 9" id="KW-0472">Membrane</keyword>
<feature type="transmembrane region" description="Helical" evidence="9">
    <location>
        <begin position="301"/>
        <end position="324"/>
    </location>
</feature>
<dbReference type="AlphaFoldDB" id="A0A8H7T1Y9"/>
<keyword evidence="4 9" id="KW-0812">Transmembrane</keyword>
<dbReference type="Gene3D" id="1.20.1250.20">
    <property type="entry name" value="MFS general substrate transporter like domains"/>
    <property type="match status" value="1"/>
</dbReference>
<dbReference type="InterPro" id="IPR005828">
    <property type="entry name" value="MFS_sugar_transport-like"/>
</dbReference>
<feature type="transmembrane region" description="Helical" evidence="9">
    <location>
        <begin position="336"/>
        <end position="357"/>
    </location>
</feature>
<feature type="transmembrane region" description="Helical" evidence="9">
    <location>
        <begin position="434"/>
        <end position="457"/>
    </location>
</feature>
<evidence type="ECO:0000256" key="5">
    <source>
        <dbReference type="ARBA" id="ARBA00022989"/>
    </source>
</evidence>
<dbReference type="FunFam" id="1.20.1250.20:FF:000078">
    <property type="entry name" value="MFS maltose transporter, putative"/>
    <property type="match status" value="1"/>
</dbReference>
<evidence type="ECO:0000259" key="10">
    <source>
        <dbReference type="PROSITE" id="PS50850"/>
    </source>
</evidence>
<gene>
    <name evidence="11" type="ORF">IFR04_013173</name>
</gene>
<feature type="transmembrane region" description="Helical" evidence="9">
    <location>
        <begin position="125"/>
        <end position="144"/>
    </location>
</feature>
<feature type="transmembrane region" description="Helical" evidence="9">
    <location>
        <begin position="396"/>
        <end position="422"/>
    </location>
</feature>
<dbReference type="OrthoDB" id="6612291at2759"/>
<dbReference type="InterPro" id="IPR003663">
    <property type="entry name" value="Sugar/inositol_transpt"/>
</dbReference>
<organism evidence="11 12">
    <name type="scientific">Cadophora malorum</name>
    <dbReference type="NCBI Taxonomy" id="108018"/>
    <lineage>
        <taxon>Eukaryota</taxon>
        <taxon>Fungi</taxon>
        <taxon>Dikarya</taxon>
        <taxon>Ascomycota</taxon>
        <taxon>Pezizomycotina</taxon>
        <taxon>Leotiomycetes</taxon>
        <taxon>Helotiales</taxon>
        <taxon>Ploettnerulaceae</taxon>
        <taxon>Cadophora</taxon>
    </lineage>
</organism>
<dbReference type="GO" id="GO:0016020">
    <property type="term" value="C:membrane"/>
    <property type="evidence" value="ECO:0007669"/>
    <property type="project" value="UniProtKB-SubCell"/>
</dbReference>
<dbReference type="InterPro" id="IPR005829">
    <property type="entry name" value="Sugar_transporter_CS"/>
</dbReference>
<comment type="subcellular location">
    <subcellularLocation>
        <location evidence="1">Membrane</location>
        <topology evidence="1">Multi-pass membrane protein</topology>
    </subcellularLocation>
</comment>
<feature type="region of interest" description="Disordered" evidence="8">
    <location>
        <begin position="1"/>
        <end position="34"/>
    </location>
</feature>
<evidence type="ECO:0000313" key="11">
    <source>
        <dbReference type="EMBL" id="KAG4413704.1"/>
    </source>
</evidence>
<dbReference type="PROSITE" id="PS50850">
    <property type="entry name" value="MFS"/>
    <property type="match status" value="1"/>
</dbReference>
<comment type="similarity">
    <text evidence="2 7">Belongs to the major facilitator superfamily. Sugar transporter (TC 2.A.1.1) family.</text>
</comment>
<evidence type="ECO:0000256" key="4">
    <source>
        <dbReference type="ARBA" id="ARBA00022692"/>
    </source>
</evidence>
<evidence type="ECO:0000313" key="12">
    <source>
        <dbReference type="Proteomes" id="UP000664132"/>
    </source>
</evidence>
<dbReference type="SUPFAM" id="SSF103473">
    <property type="entry name" value="MFS general substrate transporter"/>
    <property type="match status" value="1"/>
</dbReference>
<feature type="transmembrane region" description="Helical" evidence="9">
    <location>
        <begin position="44"/>
        <end position="63"/>
    </location>
</feature>
<sequence>MPDNMRKSEDSTVKDAVEVEADTISEASDEEEKSKTTWQMASQYRAAIFWSSFIGLAGINWGMDTLLSNGVIAVPSFQKDFGYLYKDQYIVSAPWQIAFNTASSIGGCFGAFASGYLADKIGKRFALGIGCFVSIGAVFVQLFAGQPGTLLVGKLINGLSLGCFLAIPSSYAAEICPVELRALTTSAVQLFIGIGQLMANLILKGTGTLDTAWAYKIPFALQFVFPVLLLVGLPMCPESPWYLLRNRNPNTATSTLARLGYDNPLKTLAEMQKTITFEEQRVDATTYLDCFRGSDLRRTEIAMGIFSVSQLVGVVFAIGYSSYFFQLAGLSASSSFSMSVGVSVLGLVGVVCSWFLLNQVGRRPTALTGTSILVVLLLLIGILDVIPVRASNLGPVYGQVACIILFAFTYLLTIGPVGYALFAEVSSSRLRSRTVSLGIVVQNLFGILMHIVIPLLINPDAAALGGKIGFIFGGTAFMSAVWVYFRVPETAHRTFEELDYLFAKGVSARAFKGVQVVAT</sequence>
<dbReference type="PANTHER" id="PTHR48022">
    <property type="entry name" value="PLASTIDIC GLUCOSE TRANSPORTER 4"/>
    <property type="match status" value="1"/>
</dbReference>
<evidence type="ECO:0000256" key="7">
    <source>
        <dbReference type="RuleBase" id="RU003346"/>
    </source>
</evidence>
<feature type="domain" description="Major facilitator superfamily (MFS) profile" evidence="10">
    <location>
        <begin position="50"/>
        <end position="491"/>
    </location>
</feature>
<evidence type="ECO:0000256" key="8">
    <source>
        <dbReference type="SAM" id="MobiDB-lite"/>
    </source>
</evidence>
<protein>
    <recommendedName>
        <fullName evidence="10">Major facilitator superfamily (MFS) profile domain-containing protein</fullName>
    </recommendedName>
</protein>
<evidence type="ECO:0000256" key="6">
    <source>
        <dbReference type="ARBA" id="ARBA00023136"/>
    </source>
</evidence>
<feature type="compositionally biased region" description="Acidic residues" evidence="8">
    <location>
        <begin position="18"/>
        <end position="31"/>
    </location>
</feature>
<keyword evidence="12" id="KW-1185">Reference proteome</keyword>
<dbReference type="PANTHER" id="PTHR48022:SF51">
    <property type="entry name" value="ALPHA-GLUCOSIDE TRANSPORTER, PUTATIVE (AFU_ORTHOLOGUE AFUA_6G11920)-RELATED"/>
    <property type="match status" value="1"/>
</dbReference>
<dbReference type="EMBL" id="JAFJYH010000300">
    <property type="protein sequence ID" value="KAG4413704.1"/>
    <property type="molecule type" value="Genomic_DNA"/>
</dbReference>
<evidence type="ECO:0000256" key="9">
    <source>
        <dbReference type="SAM" id="Phobius"/>
    </source>
</evidence>
<feature type="compositionally biased region" description="Basic and acidic residues" evidence="8">
    <location>
        <begin position="1"/>
        <end position="17"/>
    </location>
</feature>
<feature type="transmembrane region" description="Helical" evidence="9">
    <location>
        <begin position="219"/>
        <end position="237"/>
    </location>
</feature>
<dbReference type="Pfam" id="PF00083">
    <property type="entry name" value="Sugar_tr"/>
    <property type="match status" value="1"/>
</dbReference>
<dbReference type="InterPro" id="IPR036259">
    <property type="entry name" value="MFS_trans_sf"/>
</dbReference>
<accession>A0A8H7T1Y9</accession>
<comment type="caution">
    <text evidence="11">The sequence shown here is derived from an EMBL/GenBank/DDBJ whole genome shotgun (WGS) entry which is preliminary data.</text>
</comment>
<keyword evidence="5 9" id="KW-1133">Transmembrane helix</keyword>
<dbReference type="PROSITE" id="PS00217">
    <property type="entry name" value="SUGAR_TRANSPORT_2"/>
    <property type="match status" value="1"/>
</dbReference>
<feature type="transmembrane region" description="Helical" evidence="9">
    <location>
        <begin position="180"/>
        <end position="199"/>
    </location>
</feature>
<evidence type="ECO:0000256" key="3">
    <source>
        <dbReference type="ARBA" id="ARBA00022448"/>
    </source>
</evidence>
<feature type="transmembrane region" description="Helical" evidence="9">
    <location>
        <begin position="369"/>
        <end position="390"/>
    </location>
</feature>
<evidence type="ECO:0000256" key="1">
    <source>
        <dbReference type="ARBA" id="ARBA00004141"/>
    </source>
</evidence>
<feature type="transmembrane region" description="Helical" evidence="9">
    <location>
        <begin position="463"/>
        <end position="485"/>
    </location>
</feature>
<dbReference type="InterPro" id="IPR050360">
    <property type="entry name" value="MFS_Sugar_Transporters"/>
</dbReference>
<dbReference type="GO" id="GO:0005351">
    <property type="term" value="F:carbohydrate:proton symporter activity"/>
    <property type="evidence" value="ECO:0007669"/>
    <property type="project" value="TreeGrafter"/>
</dbReference>
<feature type="transmembrane region" description="Helical" evidence="9">
    <location>
        <begin position="150"/>
        <end position="168"/>
    </location>
</feature>
<dbReference type="InterPro" id="IPR020846">
    <property type="entry name" value="MFS_dom"/>
</dbReference>
<keyword evidence="3 7" id="KW-0813">Transport</keyword>
<feature type="transmembrane region" description="Helical" evidence="9">
    <location>
        <begin position="97"/>
        <end position="118"/>
    </location>
</feature>
<reference evidence="11" key="1">
    <citation type="submission" date="2021-02" db="EMBL/GenBank/DDBJ databases">
        <title>Genome sequence Cadophora malorum strain M34.</title>
        <authorList>
            <person name="Stefanovic E."/>
            <person name="Vu D."/>
            <person name="Scully C."/>
            <person name="Dijksterhuis J."/>
            <person name="Roader J."/>
            <person name="Houbraken J."/>
        </authorList>
    </citation>
    <scope>NUCLEOTIDE SEQUENCE</scope>
    <source>
        <strain evidence="11">M34</strain>
    </source>
</reference>
<proteinExistence type="inferred from homology"/>